<evidence type="ECO:0000313" key="10">
    <source>
        <dbReference type="EMBL" id="VDM19543.1"/>
    </source>
</evidence>
<evidence type="ECO:0000256" key="3">
    <source>
        <dbReference type="ARBA" id="ARBA00022679"/>
    </source>
</evidence>
<dbReference type="InterPro" id="IPR011009">
    <property type="entry name" value="Kinase-like_dom_sf"/>
</dbReference>
<feature type="transmembrane region" description="Helical" evidence="8">
    <location>
        <begin position="1582"/>
        <end position="1600"/>
    </location>
</feature>
<keyword evidence="2" id="KW-0723">Serine/threonine-protein kinase</keyword>
<evidence type="ECO:0000256" key="2">
    <source>
        <dbReference type="ARBA" id="ARBA00022527"/>
    </source>
</evidence>
<dbReference type="PANTHER" id="PTHR48016:SF32">
    <property type="entry name" value="MITOGEN-ACTIVATED PROTEIN KINASE KINASE KINASE 4"/>
    <property type="match status" value="1"/>
</dbReference>
<dbReference type="PROSITE" id="PS00107">
    <property type="entry name" value="PROTEIN_KINASE_ATP"/>
    <property type="match status" value="1"/>
</dbReference>
<dbReference type="InterPro" id="IPR050538">
    <property type="entry name" value="MAP_kinase_kinase_kinase"/>
</dbReference>
<evidence type="ECO:0000256" key="6">
    <source>
        <dbReference type="ARBA" id="ARBA00022840"/>
    </source>
</evidence>
<dbReference type="EMBL" id="UYWW01012196">
    <property type="protein sequence ID" value="VDM19543.1"/>
    <property type="molecule type" value="Genomic_DNA"/>
</dbReference>
<keyword evidence="4 7" id="KW-0547">Nucleotide-binding</keyword>
<dbReference type="GO" id="GO:0004674">
    <property type="term" value="F:protein serine/threonine kinase activity"/>
    <property type="evidence" value="ECO:0007669"/>
    <property type="project" value="UniProtKB-KW"/>
</dbReference>
<evidence type="ECO:0000256" key="1">
    <source>
        <dbReference type="ARBA" id="ARBA00006529"/>
    </source>
</evidence>
<evidence type="ECO:0000256" key="7">
    <source>
        <dbReference type="PROSITE-ProRule" id="PRU10141"/>
    </source>
</evidence>
<dbReference type="InterPro" id="IPR018628">
    <property type="entry name" value="Coa3_CC"/>
</dbReference>
<evidence type="ECO:0000259" key="9">
    <source>
        <dbReference type="PROSITE" id="PS50011"/>
    </source>
</evidence>
<dbReference type="GO" id="GO:0005524">
    <property type="term" value="F:ATP binding"/>
    <property type="evidence" value="ECO:0007669"/>
    <property type="project" value="UniProtKB-UniRule"/>
</dbReference>
<reference evidence="10 11" key="1">
    <citation type="submission" date="2018-11" db="EMBL/GenBank/DDBJ databases">
        <authorList>
            <consortium name="Pathogen Informatics"/>
        </authorList>
    </citation>
    <scope>NUCLEOTIDE SEQUENCE [LARGE SCALE GENOMIC DNA]</scope>
</reference>
<dbReference type="Proteomes" id="UP000270924">
    <property type="component" value="Unassembled WGS sequence"/>
</dbReference>
<dbReference type="InterPro" id="IPR017441">
    <property type="entry name" value="Protein_kinase_ATP_BS"/>
</dbReference>
<dbReference type="InterPro" id="IPR008271">
    <property type="entry name" value="Ser/Thr_kinase_AS"/>
</dbReference>
<keyword evidence="11" id="KW-1185">Reference proteome</keyword>
<comment type="similarity">
    <text evidence="1">Belongs to the protein kinase superfamily. STE Ser/Thr protein kinase family. MAP kinase kinase kinase subfamily.</text>
</comment>
<keyword evidence="8" id="KW-1133">Transmembrane helix</keyword>
<dbReference type="FunCoup" id="A0A3P7EE26">
    <property type="interactions" value="2243"/>
</dbReference>
<gene>
    <name evidence="10" type="ORF">WBA_LOCUS10636</name>
</gene>
<keyword evidence="5" id="KW-0418">Kinase</keyword>
<accession>A0A3P7EE26</accession>
<dbReference type="PANTHER" id="PTHR48016">
    <property type="entry name" value="MAP KINASE KINASE KINASE SSK2-RELATED-RELATED"/>
    <property type="match status" value="1"/>
</dbReference>
<evidence type="ECO:0000256" key="8">
    <source>
        <dbReference type="SAM" id="Phobius"/>
    </source>
</evidence>
<evidence type="ECO:0000256" key="5">
    <source>
        <dbReference type="ARBA" id="ARBA00022777"/>
    </source>
</evidence>
<sequence>MRRSSSLPQFNAAVFVKECRPEANYENQSSKHGRPINAKGYGGRYSLNKAKNCGKYYNENIQDRVRMRNPSVRGQVERFPRHENYTVYDEVYRCLLPEPNQPLADTVMQPSASISTAMMRCELGRSANDRDQYHCSLYRLLRVSVMAKLNRLCEKTALGSVRKLSQQVLLINRRNERFKWSDVLWLQLQVVVAGRQMKSPSDQIKSTREHDKYLIAEREKQKVVLEDIRNFRLNDRNEVTCLSPASPSIEILSQRSLKEELNTVKDMLERYENFVALYPNMHSMERSTNMDELVKTRIQILYAWYNITIDLYARIREVGVILGMYQDRNSTGRISLSPNVAPKDSAISDYLIAGLSWASLDSPMVVNESPASSQNLNEPGDASSPQNLLLKPHSNVITSVDFPILREQPYNMYTAFVSRSLRRKGMRKILQRLDSVCFTTIKKTIAMLEKSPITYAEVVESGKRQRSMHYTMVSVPQYYVSDCLKFDDMSQKQKRVLPRSLTSHQEFLMMKLPSFQDLFLFLVRVPLDLVHEWLKMRRSAQLPSDLLTLQTVHFYQLNMKLKVMEDCHDCIEAAVAVKHRFVSLVQLAGVDNKVLFGFLVPFEDELAEVFKSYLTCIRDWVHGEVTTEGMSAEWTERVIQNLTSQWSVARRFAVNVISGESETVHRFCMIAGDLMRKMVNDYLPEKEDLMDECRSNFENACTDGFREYDDLSLRRNASQIFITCRHFKSLVCQMKDRSLRSLAFAGMLLRDIEICALYNLKSVNMHSYLSQLLISHHSQVVISNDLTNINSNYVMFCDQNASENIDFLRILLNITCSRHRAELPKDVVDCSGYLLIISLRTCFVDFSQEMWSGTRLTIDLDADTELSLRYFQLSNDVCLLAVSAPSLLKMRELFIRNMTAGNDFMFEVLEEQASCHDIVIESTKQLRELAYRTCQMLFDEFAGKMVRDVLDGQELSSLDINELESVRATLIQAYNLAFEYHREFYRILPKQDRHSFAWQTVCWAKDWLHFALEFVNPGDGTVPLWAIQSFQFLILAACPELTVALTEEQFQTLVKIVDACVAHVVGSGIPDSGLMNGTFFDCEVDNTSSRGHTESKPYSVTDATARSQRISKLLHNIDEKRNRHLEADNKIGRITEGGRRALTLSTYFNPKKRAPFEWQRLEKKIGCGKFGTVYLVMNLTENCLMAMKQIRIERNDKALLALVDEVENLSLLDHPNLVKYYAVEVHREELLIFMEYCSEGTLEEVCREGLLDMRCVRRYTHFLLKGVEYIHMKMIIHRDIKPANIFLGKRDVLKLGDFGSSVRLKDGTTACGEVAEWVGTPAYMAPEVQTLGGRTEMNGKEELVGYGRAADIWSVGCVVLQMCTGKPPWHECEQVLQVVFRVGSGMRPTIPQSLQADLTCYSFLDLCFQIEPSKRATAEQLRKDPFADINVNINLFVKVVIHEVDCASHTVQNAYAVILREILKHCLAEMNRVNLFEDIFFLKKIYLKMYRALPRCSTSNTLICMFRVCNLRRCYSPLFVETTSTEISKPKDDKLQKRKDPTMLEEIDVKSLPRAERRHVEEFLKMSETRAAAMKRLSYKNLATFFVLFGLAVGVYAYTYTGLKQETFLEEIDEELATELAEKTKEH</sequence>
<dbReference type="GO" id="GO:0000165">
    <property type="term" value="P:MAPK cascade"/>
    <property type="evidence" value="ECO:0007669"/>
    <property type="project" value="InterPro"/>
</dbReference>
<dbReference type="SMART" id="SM00220">
    <property type="entry name" value="S_TKc"/>
    <property type="match status" value="1"/>
</dbReference>
<dbReference type="Pfam" id="PF09813">
    <property type="entry name" value="Coa3_cc"/>
    <property type="match status" value="1"/>
</dbReference>
<evidence type="ECO:0000313" key="11">
    <source>
        <dbReference type="Proteomes" id="UP000270924"/>
    </source>
</evidence>
<dbReference type="InParanoid" id="A0A3P7EE26"/>
<keyword evidence="8" id="KW-0812">Transmembrane</keyword>
<keyword evidence="3" id="KW-0808">Transferase</keyword>
<dbReference type="OMA" id="ETRICYR"/>
<dbReference type="SUPFAM" id="SSF56112">
    <property type="entry name" value="Protein kinase-like (PK-like)"/>
    <property type="match status" value="1"/>
</dbReference>
<dbReference type="InterPro" id="IPR000719">
    <property type="entry name" value="Prot_kinase_dom"/>
</dbReference>
<organism evidence="10 11">
    <name type="scientific">Wuchereria bancrofti</name>
    <dbReference type="NCBI Taxonomy" id="6293"/>
    <lineage>
        <taxon>Eukaryota</taxon>
        <taxon>Metazoa</taxon>
        <taxon>Ecdysozoa</taxon>
        <taxon>Nematoda</taxon>
        <taxon>Chromadorea</taxon>
        <taxon>Rhabditida</taxon>
        <taxon>Spirurina</taxon>
        <taxon>Spiruromorpha</taxon>
        <taxon>Filarioidea</taxon>
        <taxon>Onchocercidae</taxon>
        <taxon>Wuchereria</taxon>
    </lineage>
</organism>
<keyword evidence="8" id="KW-0472">Membrane</keyword>
<name>A0A3P7EE26_WUCBA</name>
<dbReference type="CDD" id="cd06626">
    <property type="entry name" value="STKc_MEKK4"/>
    <property type="match status" value="1"/>
</dbReference>
<dbReference type="AlphaFoldDB" id="A0A3P7EE26"/>
<dbReference type="InterPro" id="IPR045801">
    <property type="entry name" value="MEKK4_N"/>
</dbReference>
<protein>
    <recommendedName>
        <fullName evidence="9">Protein kinase domain-containing protein</fullName>
    </recommendedName>
</protein>
<proteinExistence type="inferred from homology"/>
<dbReference type="Pfam" id="PF19431">
    <property type="entry name" value="MEKK4_N"/>
    <property type="match status" value="1"/>
</dbReference>
<dbReference type="Pfam" id="PF00069">
    <property type="entry name" value="Pkinase"/>
    <property type="match status" value="1"/>
</dbReference>
<dbReference type="PROSITE" id="PS00108">
    <property type="entry name" value="PROTEIN_KINASE_ST"/>
    <property type="match status" value="1"/>
</dbReference>
<feature type="binding site" evidence="7">
    <location>
        <position position="1188"/>
    </location>
    <ligand>
        <name>ATP</name>
        <dbReference type="ChEBI" id="CHEBI:30616"/>
    </ligand>
</feature>
<evidence type="ECO:0000256" key="4">
    <source>
        <dbReference type="ARBA" id="ARBA00022741"/>
    </source>
</evidence>
<keyword evidence="6 7" id="KW-0067">ATP-binding</keyword>
<feature type="domain" description="Protein kinase" evidence="9">
    <location>
        <begin position="1159"/>
        <end position="1427"/>
    </location>
</feature>
<dbReference type="PROSITE" id="PS50011">
    <property type="entry name" value="PROTEIN_KINASE_DOM"/>
    <property type="match status" value="1"/>
</dbReference>
<dbReference type="Gene3D" id="1.10.510.10">
    <property type="entry name" value="Transferase(Phosphotransferase) domain 1"/>
    <property type="match status" value="1"/>
</dbReference>
<dbReference type="OrthoDB" id="1043025at2759"/>